<dbReference type="Gene3D" id="3.20.20.70">
    <property type="entry name" value="Aldolase class I"/>
    <property type="match status" value="1"/>
</dbReference>
<evidence type="ECO:0000313" key="1">
    <source>
        <dbReference type="EMBL" id="GAI38562.1"/>
    </source>
</evidence>
<comment type="caution">
    <text evidence="1">The sequence shown here is derived from an EMBL/GenBank/DDBJ whole genome shotgun (WGS) entry which is preliminary data.</text>
</comment>
<protein>
    <recommendedName>
        <fullName evidence="2">Radical SAM core domain-containing protein</fullName>
    </recommendedName>
</protein>
<gene>
    <name evidence="1" type="ORF">S06H3_38683</name>
</gene>
<accession>X1N3I4</accession>
<dbReference type="AlphaFoldDB" id="X1N3I4"/>
<dbReference type="InterPro" id="IPR013785">
    <property type="entry name" value="Aldolase_TIM"/>
</dbReference>
<organism evidence="1">
    <name type="scientific">marine sediment metagenome</name>
    <dbReference type="NCBI Taxonomy" id="412755"/>
    <lineage>
        <taxon>unclassified sequences</taxon>
        <taxon>metagenomes</taxon>
        <taxon>ecological metagenomes</taxon>
    </lineage>
</organism>
<dbReference type="InterPro" id="IPR058240">
    <property type="entry name" value="rSAM_sf"/>
</dbReference>
<name>X1N3I4_9ZZZZ</name>
<dbReference type="SUPFAM" id="SSF102114">
    <property type="entry name" value="Radical SAM enzymes"/>
    <property type="match status" value="1"/>
</dbReference>
<sequence length="181" mass="20961">MRKDLGEILEYAYKKPFYLFFTTNGHLLDKRPMEEYGKNIDYLHISIDEGHDNLEFFERLEEFQSYGPEICIQIVVTKDTMDAIEEKVKRVYEVGARTVIMPACHLEGTDDYYPDSGKFRGEIIRLKKKYRNTITTPKGFLDNINKPHGCSTSSVIIDSDGGLFYPCRTVGKRLYNFTEGS</sequence>
<dbReference type="EMBL" id="BARV01023595">
    <property type="protein sequence ID" value="GAI38562.1"/>
    <property type="molecule type" value="Genomic_DNA"/>
</dbReference>
<reference evidence="1" key="1">
    <citation type="journal article" date="2014" name="Front. Microbiol.">
        <title>High frequency of phylogenetically diverse reductive dehalogenase-homologous genes in deep subseafloor sedimentary metagenomes.</title>
        <authorList>
            <person name="Kawai M."/>
            <person name="Futagami T."/>
            <person name="Toyoda A."/>
            <person name="Takaki Y."/>
            <person name="Nishi S."/>
            <person name="Hori S."/>
            <person name="Arai W."/>
            <person name="Tsubouchi T."/>
            <person name="Morono Y."/>
            <person name="Uchiyama I."/>
            <person name="Ito T."/>
            <person name="Fujiyama A."/>
            <person name="Inagaki F."/>
            <person name="Takami H."/>
        </authorList>
    </citation>
    <scope>NUCLEOTIDE SEQUENCE</scope>
    <source>
        <strain evidence="1">Expedition CK06-06</strain>
    </source>
</reference>
<dbReference type="InterPro" id="IPR050377">
    <property type="entry name" value="Radical_SAM_PqqE_MftC-like"/>
</dbReference>
<proteinExistence type="predicted"/>
<feature type="non-terminal residue" evidence="1">
    <location>
        <position position="181"/>
    </location>
</feature>
<dbReference type="PANTHER" id="PTHR11228">
    <property type="entry name" value="RADICAL SAM DOMAIN PROTEIN"/>
    <property type="match status" value="1"/>
</dbReference>
<dbReference type="PANTHER" id="PTHR11228:SF34">
    <property type="entry name" value="TUNGSTEN-CONTAINING ALDEHYDE FERREDOXIN OXIDOREDUCTASE COFACTOR MODIFYING PROTEIN"/>
    <property type="match status" value="1"/>
</dbReference>
<evidence type="ECO:0008006" key="2">
    <source>
        <dbReference type="Google" id="ProtNLM"/>
    </source>
</evidence>